<accession>A0ABN8MS04</accession>
<organism evidence="7 8">
    <name type="scientific">Porites lobata</name>
    <dbReference type="NCBI Taxonomy" id="104759"/>
    <lineage>
        <taxon>Eukaryota</taxon>
        <taxon>Metazoa</taxon>
        <taxon>Cnidaria</taxon>
        <taxon>Anthozoa</taxon>
        <taxon>Hexacorallia</taxon>
        <taxon>Scleractinia</taxon>
        <taxon>Fungiina</taxon>
        <taxon>Poritidae</taxon>
        <taxon>Porites</taxon>
    </lineage>
</organism>
<name>A0ABN8MS04_9CNID</name>
<keyword evidence="5" id="KW-0472">Membrane</keyword>
<dbReference type="Proteomes" id="UP001159405">
    <property type="component" value="Unassembled WGS sequence"/>
</dbReference>
<gene>
    <name evidence="7" type="ORF">PLOB_00025177</name>
</gene>
<evidence type="ECO:0000313" key="8">
    <source>
        <dbReference type="Proteomes" id="UP001159405"/>
    </source>
</evidence>
<dbReference type="EMBL" id="CALNXK010000003">
    <property type="protein sequence ID" value="CAH3034688.1"/>
    <property type="molecule type" value="Genomic_DNA"/>
</dbReference>
<keyword evidence="8" id="KW-1185">Reference proteome</keyword>
<sequence>MMQRSKGICLPLVWNTCFTLTCLIMLIHDKVSAGVSYKKVGCYKDNGQKKRPLPQLLFTDRHYLSSVYSGRKFIKDSFDRSYLDDLVGRCASKCKQLGYDIFGIGKFAECYSGDGAYKTYKNDGPTKQCYTSKYQPCNFECESVPCAGSIHTIFVYKLGTPRRLPRVLLRKLLHGQVLLYLLNPRSPQVHPLNEKVYPRAVVCQGQQNYHPEEGPYPQGKRYQLRNQKLPDVARYTDRFLRFVRLSVRRHVQKFALQLVA</sequence>
<keyword evidence="4" id="KW-1133">Transmembrane helix</keyword>
<evidence type="ECO:0000256" key="1">
    <source>
        <dbReference type="ARBA" id="ARBA00004167"/>
    </source>
</evidence>
<evidence type="ECO:0000256" key="3">
    <source>
        <dbReference type="ARBA" id="ARBA00022729"/>
    </source>
</evidence>
<evidence type="ECO:0000256" key="2">
    <source>
        <dbReference type="ARBA" id="ARBA00022692"/>
    </source>
</evidence>
<dbReference type="PANTHER" id="PTHR16059:SF25">
    <property type="entry name" value="LYSOZYME"/>
    <property type="match status" value="1"/>
</dbReference>
<comment type="caution">
    <text evidence="7">The sequence shown here is derived from an EMBL/GenBank/DDBJ whole genome shotgun (WGS) entry which is preliminary data.</text>
</comment>
<evidence type="ECO:0000313" key="7">
    <source>
        <dbReference type="EMBL" id="CAH3034688.1"/>
    </source>
</evidence>
<feature type="chain" id="PRO_5047516868" description="WSC domain-containing protein" evidence="6">
    <location>
        <begin position="34"/>
        <end position="260"/>
    </location>
</feature>
<keyword evidence="2" id="KW-0812">Transmembrane</keyword>
<dbReference type="PANTHER" id="PTHR16059">
    <property type="entry name" value="ANTHRAX TOXIN RECEPTOR"/>
    <property type="match status" value="1"/>
</dbReference>
<keyword evidence="3 6" id="KW-0732">Signal</keyword>
<evidence type="ECO:0000256" key="6">
    <source>
        <dbReference type="SAM" id="SignalP"/>
    </source>
</evidence>
<proteinExistence type="predicted"/>
<comment type="subcellular location">
    <subcellularLocation>
        <location evidence="1">Membrane</location>
        <topology evidence="1">Single-pass membrane protein</topology>
    </subcellularLocation>
</comment>
<protein>
    <recommendedName>
        <fullName evidence="9">WSC domain-containing protein</fullName>
    </recommendedName>
</protein>
<feature type="signal peptide" evidence="6">
    <location>
        <begin position="1"/>
        <end position="33"/>
    </location>
</feature>
<evidence type="ECO:0008006" key="9">
    <source>
        <dbReference type="Google" id="ProtNLM"/>
    </source>
</evidence>
<evidence type="ECO:0000256" key="4">
    <source>
        <dbReference type="ARBA" id="ARBA00022989"/>
    </source>
</evidence>
<evidence type="ECO:0000256" key="5">
    <source>
        <dbReference type="ARBA" id="ARBA00023136"/>
    </source>
</evidence>
<reference evidence="7 8" key="1">
    <citation type="submission" date="2022-05" db="EMBL/GenBank/DDBJ databases">
        <authorList>
            <consortium name="Genoscope - CEA"/>
            <person name="William W."/>
        </authorList>
    </citation>
    <scope>NUCLEOTIDE SEQUENCE [LARGE SCALE GENOMIC DNA]</scope>
</reference>